<protein>
    <submittedName>
        <fullName evidence="1">Uncharacterized protein</fullName>
    </submittedName>
</protein>
<dbReference type="AlphaFoldDB" id="A0A4D6MHN8"/>
<gene>
    <name evidence="1" type="ORF">DEO72_LG7g1033</name>
</gene>
<evidence type="ECO:0000313" key="1">
    <source>
        <dbReference type="EMBL" id="QCD99748.1"/>
    </source>
</evidence>
<organism evidence="1 2">
    <name type="scientific">Vigna unguiculata</name>
    <name type="common">Cowpea</name>
    <dbReference type="NCBI Taxonomy" id="3917"/>
    <lineage>
        <taxon>Eukaryota</taxon>
        <taxon>Viridiplantae</taxon>
        <taxon>Streptophyta</taxon>
        <taxon>Embryophyta</taxon>
        <taxon>Tracheophyta</taxon>
        <taxon>Spermatophyta</taxon>
        <taxon>Magnoliopsida</taxon>
        <taxon>eudicotyledons</taxon>
        <taxon>Gunneridae</taxon>
        <taxon>Pentapetalae</taxon>
        <taxon>rosids</taxon>
        <taxon>fabids</taxon>
        <taxon>Fabales</taxon>
        <taxon>Fabaceae</taxon>
        <taxon>Papilionoideae</taxon>
        <taxon>50 kb inversion clade</taxon>
        <taxon>NPAAA clade</taxon>
        <taxon>indigoferoid/millettioid clade</taxon>
        <taxon>Phaseoleae</taxon>
        <taxon>Vigna</taxon>
    </lineage>
</organism>
<reference evidence="1 2" key="1">
    <citation type="submission" date="2019-04" db="EMBL/GenBank/DDBJ databases">
        <title>An improved genome assembly and genetic linkage map for asparagus bean, Vigna unguiculata ssp. sesquipedialis.</title>
        <authorList>
            <person name="Xia Q."/>
            <person name="Zhang R."/>
            <person name="Dong Y."/>
        </authorList>
    </citation>
    <scope>NUCLEOTIDE SEQUENCE [LARGE SCALE GENOMIC DNA]</scope>
    <source>
        <tissue evidence="1">Leaf</tissue>
    </source>
</reference>
<evidence type="ECO:0000313" key="2">
    <source>
        <dbReference type="Proteomes" id="UP000501690"/>
    </source>
</evidence>
<proteinExistence type="predicted"/>
<dbReference type="Proteomes" id="UP000501690">
    <property type="component" value="Linkage Group LG7"/>
</dbReference>
<dbReference type="EMBL" id="CP039351">
    <property type="protein sequence ID" value="QCD99748.1"/>
    <property type="molecule type" value="Genomic_DNA"/>
</dbReference>
<keyword evidence="2" id="KW-1185">Reference proteome</keyword>
<sequence>MDSSVSSSGGWQQETSEKMVVQVAHVVRSWSGNVRLGQRRHHGCAEGEGSNGWQCDMVAAFRRVQRWPNVFVAAMEVATRSVATAEWVGVEKRKGD</sequence>
<accession>A0A4D6MHN8</accession>
<name>A0A4D6MHN8_VIGUN</name>